<name>A0ABT1ZJC1_9BURK</name>
<dbReference type="Pfam" id="PF19531">
    <property type="entry name" value="DUF6058"/>
    <property type="match status" value="1"/>
</dbReference>
<dbReference type="RefSeq" id="WP_258814629.1">
    <property type="nucleotide sequence ID" value="NZ_JANUGW010000001.1"/>
</dbReference>
<proteinExistence type="predicted"/>
<organism evidence="1 2">
    <name type="scientific">Massilia pinisoli</name>
    <dbReference type="NCBI Taxonomy" id="1772194"/>
    <lineage>
        <taxon>Bacteria</taxon>
        <taxon>Pseudomonadati</taxon>
        <taxon>Pseudomonadota</taxon>
        <taxon>Betaproteobacteria</taxon>
        <taxon>Burkholderiales</taxon>
        <taxon>Oxalobacteraceae</taxon>
        <taxon>Telluria group</taxon>
        <taxon>Massilia</taxon>
    </lineage>
</organism>
<evidence type="ECO:0000313" key="1">
    <source>
        <dbReference type="EMBL" id="MCS0579977.1"/>
    </source>
</evidence>
<dbReference type="EMBL" id="JANUGW010000001">
    <property type="protein sequence ID" value="MCS0579977.1"/>
    <property type="molecule type" value="Genomic_DNA"/>
</dbReference>
<keyword evidence="2" id="KW-1185">Reference proteome</keyword>
<comment type="caution">
    <text evidence="1">The sequence shown here is derived from an EMBL/GenBank/DDBJ whole genome shotgun (WGS) entry which is preliminary data.</text>
</comment>
<accession>A0ABT1ZJC1</accession>
<dbReference type="InterPro" id="IPR045694">
    <property type="entry name" value="DUF6058"/>
</dbReference>
<evidence type="ECO:0000313" key="2">
    <source>
        <dbReference type="Proteomes" id="UP001204151"/>
    </source>
</evidence>
<protein>
    <submittedName>
        <fullName evidence="1">DUF6058 family natural product biosynthesis protein</fullName>
    </submittedName>
</protein>
<sequence length="206" mass="23042">MELIDYLNTHFLTRAQLLAACATAPARLDAFTAAGTMPARSYRLQVHIDCTSYFGAHAEDHAIDWHARGNVAWLRMLLEGAEDPYACFAARYRAALDTLDLYRAAPMPALMADAHVREEWGHFIAGTYGLCTRTGLPEDIAAKELAIRVIRLLTDDGRPLDGTERMRLGDAIDLLDHASSPFAPHERARSSRGRYVDALRRQYDLK</sequence>
<reference evidence="1 2" key="1">
    <citation type="submission" date="2022-08" db="EMBL/GenBank/DDBJ databases">
        <title>Reclassification of Massilia species as members of the genera Telluria, Duganella, Pseudoduganella, Mokoshia gen. nov. and Zemynaea gen. nov. using orthogonal and non-orthogonal genome-based approaches.</title>
        <authorList>
            <person name="Bowman J.P."/>
        </authorList>
    </citation>
    <scope>NUCLEOTIDE SEQUENCE [LARGE SCALE GENOMIC DNA]</scope>
    <source>
        <strain evidence="1 2">JCM 31316</strain>
    </source>
</reference>
<gene>
    <name evidence="1" type="ORF">NX784_00075</name>
</gene>
<dbReference type="Proteomes" id="UP001204151">
    <property type="component" value="Unassembled WGS sequence"/>
</dbReference>